<dbReference type="RefSeq" id="WP_381225412.1">
    <property type="nucleotide sequence ID" value="NZ_BAAASQ010000001.1"/>
</dbReference>
<dbReference type="EMBL" id="JBHSIZ010000005">
    <property type="protein sequence ID" value="MFC4955524.1"/>
    <property type="molecule type" value="Genomic_DNA"/>
</dbReference>
<evidence type="ECO:0000313" key="2">
    <source>
        <dbReference type="Proteomes" id="UP001595834"/>
    </source>
</evidence>
<comment type="caution">
    <text evidence="1">The sequence shown here is derived from an EMBL/GenBank/DDBJ whole genome shotgun (WGS) entry which is preliminary data.</text>
</comment>
<name>A0ABV9UH26_9ACTN</name>
<evidence type="ECO:0000313" key="1">
    <source>
        <dbReference type="EMBL" id="MFC4955524.1"/>
    </source>
</evidence>
<dbReference type="Proteomes" id="UP001595834">
    <property type="component" value="Unassembled WGS sequence"/>
</dbReference>
<accession>A0ABV9UH26</accession>
<protein>
    <submittedName>
        <fullName evidence="1">DciA family protein</fullName>
    </submittedName>
</protein>
<proteinExistence type="predicted"/>
<organism evidence="1 2">
    <name type="scientific">Streptomyces mauvecolor</name>
    <dbReference type="NCBI Taxonomy" id="58345"/>
    <lineage>
        <taxon>Bacteria</taxon>
        <taxon>Bacillati</taxon>
        <taxon>Actinomycetota</taxon>
        <taxon>Actinomycetes</taxon>
        <taxon>Kitasatosporales</taxon>
        <taxon>Streptomycetaceae</taxon>
        <taxon>Streptomyces</taxon>
    </lineage>
</organism>
<gene>
    <name evidence="1" type="ORF">ACFPFX_04345</name>
</gene>
<dbReference type="InterPro" id="IPR007922">
    <property type="entry name" value="DciA-like"/>
</dbReference>
<keyword evidence="2" id="KW-1185">Reference proteome</keyword>
<dbReference type="Pfam" id="PF05258">
    <property type="entry name" value="DciA"/>
    <property type="match status" value="1"/>
</dbReference>
<reference evidence="2" key="1">
    <citation type="journal article" date="2019" name="Int. J. Syst. Evol. Microbiol.">
        <title>The Global Catalogue of Microorganisms (GCM) 10K type strain sequencing project: providing services to taxonomists for standard genome sequencing and annotation.</title>
        <authorList>
            <consortium name="The Broad Institute Genomics Platform"/>
            <consortium name="The Broad Institute Genome Sequencing Center for Infectious Disease"/>
            <person name="Wu L."/>
            <person name="Ma J."/>
        </authorList>
    </citation>
    <scope>NUCLEOTIDE SEQUENCE [LARGE SCALE GENOMIC DNA]</scope>
    <source>
        <strain evidence="2">CCM 7224</strain>
    </source>
</reference>
<sequence>MSLSRPGWFADLCVRWPAVLGPELSDHVEPLGVDTEGRLHVRCTTPPWATQVALLSETVTIRINASLADGASITGITVTSSRR</sequence>